<keyword evidence="3" id="KW-1185">Reference proteome</keyword>
<dbReference type="OrthoDB" id="1741262at2759"/>
<proteinExistence type="predicted"/>
<sequence length="120" mass="14530">MCMWHATCAFKFSTFFLLDLFSIHRIEEIKEVWRKRWDWFHHPIHGMVNLLHPLWRSTEQSLDMELVKALNDYVDRLYGTFNEELRGKLEIQLTESHNKEGLFGRDTTCLRSMQLMPVTW</sequence>
<evidence type="ECO:0000256" key="1">
    <source>
        <dbReference type="SAM" id="SignalP"/>
    </source>
</evidence>
<dbReference type="EMBL" id="CM035425">
    <property type="protein sequence ID" value="KAH7332238.1"/>
    <property type="molecule type" value="Genomic_DNA"/>
</dbReference>
<dbReference type="Proteomes" id="UP000825935">
    <property type="component" value="Chromosome 20"/>
</dbReference>
<reference evidence="2" key="1">
    <citation type="submission" date="2021-08" db="EMBL/GenBank/DDBJ databases">
        <title>WGS assembly of Ceratopteris richardii.</title>
        <authorList>
            <person name="Marchant D.B."/>
            <person name="Chen G."/>
            <person name="Jenkins J."/>
            <person name="Shu S."/>
            <person name="Leebens-Mack J."/>
            <person name="Grimwood J."/>
            <person name="Schmutz J."/>
            <person name="Soltis P."/>
            <person name="Soltis D."/>
            <person name="Chen Z.-H."/>
        </authorList>
    </citation>
    <scope>NUCLEOTIDE SEQUENCE</scope>
    <source>
        <strain evidence="2">Whitten #5841</strain>
        <tissue evidence="2">Leaf</tissue>
    </source>
</reference>
<organism evidence="2 3">
    <name type="scientific">Ceratopteris richardii</name>
    <name type="common">Triangle waterfern</name>
    <dbReference type="NCBI Taxonomy" id="49495"/>
    <lineage>
        <taxon>Eukaryota</taxon>
        <taxon>Viridiplantae</taxon>
        <taxon>Streptophyta</taxon>
        <taxon>Embryophyta</taxon>
        <taxon>Tracheophyta</taxon>
        <taxon>Polypodiopsida</taxon>
        <taxon>Polypodiidae</taxon>
        <taxon>Polypodiales</taxon>
        <taxon>Pteridineae</taxon>
        <taxon>Pteridaceae</taxon>
        <taxon>Parkerioideae</taxon>
        <taxon>Ceratopteris</taxon>
    </lineage>
</organism>
<keyword evidence="1" id="KW-0732">Signal</keyword>
<name>A0A8T2SKG0_CERRI</name>
<feature type="chain" id="PRO_5035876248" evidence="1">
    <location>
        <begin position="29"/>
        <end position="120"/>
    </location>
</feature>
<comment type="caution">
    <text evidence="2">The sequence shown here is derived from an EMBL/GenBank/DDBJ whole genome shotgun (WGS) entry which is preliminary data.</text>
</comment>
<evidence type="ECO:0000313" key="2">
    <source>
        <dbReference type="EMBL" id="KAH7332238.1"/>
    </source>
</evidence>
<dbReference type="AlphaFoldDB" id="A0A8T2SKG0"/>
<evidence type="ECO:0000313" key="3">
    <source>
        <dbReference type="Proteomes" id="UP000825935"/>
    </source>
</evidence>
<feature type="signal peptide" evidence="1">
    <location>
        <begin position="1"/>
        <end position="28"/>
    </location>
</feature>
<gene>
    <name evidence="2" type="ORF">KP509_20G077100</name>
</gene>
<protein>
    <submittedName>
        <fullName evidence="2">Uncharacterized protein</fullName>
    </submittedName>
</protein>
<accession>A0A8T2SKG0</accession>